<protein>
    <recommendedName>
        <fullName evidence="1">Conserved hypothetical protein CHP03032 domain-containing protein</fullName>
    </recommendedName>
</protein>
<name>B1K4S2_BURO0</name>
<accession>B1K4S2</accession>
<reference evidence="3" key="1">
    <citation type="submission" date="2008-02" db="EMBL/GenBank/DDBJ databases">
        <title>Complete sequence of chromosome 2 of Burkholderia cenocepacia MC0-3.</title>
        <authorList>
            <person name="Copeland A."/>
            <person name="Lucas S."/>
            <person name="Lapidus A."/>
            <person name="Barry K."/>
            <person name="Bruce D."/>
            <person name="Goodwin L."/>
            <person name="Glavina del Rio T."/>
            <person name="Dalin E."/>
            <person name="Tice H."/>
            <person name="Pitluck S."/>
            <person name="Chain P."/>
            <person name="Malfatti S."/>
            <person name="Shin M."/>
            <person name="Vergez L."/>
            <person name="Schmutz J."/>
            <person name="Larimer F."/>
            <person name="Land M."/>
            <person name="Hauser L."/>
            <person name="Kyrpides N."/>
            <person name="Mikhailova N."/>
            <person name="Tiedje J."/>
            <person name="Richardson P."/>
        </authorList>
    </citation>
    <scope>NUCLEOTIDE SEQUENCE [LARGE SCALE GENOMIC DNA]</scope>
    <source>
        <strain evidence="3">MC0-3</strain>
    </source>
</reference>
<dbReference type="HOGENOM" id="CLU_596748_0_0_4"/>
<proteinExistence type="predicted"/>
<dbReference type="InterPro" id="IPR017481">
    <property type="entry name" value="CHP03032"/>
</dbReference>
<dbReference type="KEGG" id="bcm:Bcenmc03_5896"/>
<evidence type="ECO:0000313" key="2">
    <source>
        <dbReference type="EMBL" id="ACA95017.1"/>
    </source>
</evidence>
<organism evidence="2 3">
    <name type="scientific">Burkholderia orbicola (strain MC0-3)</name>
    <dbReference type="NCBI Taxonomy" id="406425"/>
    <lineage>
        <taxon>Bacteria</taxon>
        <taxon>Pseudomonadati</taxon>
        <taxon>Pseudomonadota</taxon>
        <taxon>Betaproteobacteria</taxon>
        <taxon>Burkholderiales</taxon>
        <taxon>Burkholderiaceae</taxon>
        <taxon>Burkholderia</taxon>
        <taxon>Burkholderia cepacia complex</taxon>
        <taxon>Burkholderia orbicola</taxon>
    </lineage>
</organism>
<evidence type="ECO:0000259" key="1">
    <source>
        <dbReference type="Pfam" id="PF16261"/>
    </source>
</evidence>
<dbReference type="Pfam" id="PF16261">
    <property type="entry name" value="DUF4915"/>
    <property type="match status" value="1"/>
</dbReference>
<evidence type="ECO:0000313" key="3">
    <source>
        <dbReference type="Proteomes" id="UP000002169"/>
    </source>
</evidence>
<gene>
    <name evidence="2" type="ordered locus">Bcenmc03_5896</name>
</gene>
<dbReference type="Proteomes" id="UP000002169">
    <property type="component" value="Chromosome 2"/>
</dbReference>
<dbReference type="AlphaFoldDB" id="B1K4S2"/>
<sequence>MTQLLLSFCYAKPSGHVLARFDVDADTFEWIDLGDVAAQVVGATGLCRVEASYYAALQIRVPGTVGTLLAEIDACARIRRVARLAPVLDAHSLLAWHGELLVVSSGTNQVFAIDWPRDGALHLRVFFEIEPGADTLHMNSLQAFGGHVYLSMFGCKPGASWRDACDGQILDLTDAGRVVRRGLRHPHSLFIDRGTLLCVSSRDGSLVHVAGAPRGADRPLDGYVRGALAHAGRLFVGTSMARTRSKSRGVAWPSAATPAPREAGTGCGLHVIEGGRRAPRWIDLSPFGAELYDIVAWDGEPVRGGRADAMASRLRAVNAEFGELIVELYRTRRHHGIVGDMVRSIIDAGVDPGFARDALSTLANDLPALPEWSYLHARLLLAGGGDANRRAALPFLMSALEGGYDSFDVLSRLAEIYDALGDAVNAAAHAQRALATAPATLDTPLRDGLHTIARRPER</sequence>
<feature type="domain" description="Conserved hypothetical protein CHP03032" evidence="1">
    <location>
        <begin position="132"/>
        <end position="295"/>
    </location>
</feature>
<dbReference type="RefSeq" id="WP_012339963.1">
    <property type="nucleotide sequence ID" value="NC_010515.1"/>
</dbReference>
<dbReference type="EMBL" id="CP000959">
    <property type="protein sequence ID" value="ACA95017.1"/>
    <property type="molecule type" value="Genomic_DNA"/>
</dbReference>